<keyword evidence="7" id="KW-1185">Reference proteome</keyword>
<protein>
    <submittedName>
        <fullName evidence="6">Uncharacterized protein</fullName>
    </submittedName>
</protein>
<keyword evidence="4 5" id="KW-0408">Iron</keyword>
<accession>A7RVX8</accession>
<feature type="binding site" evidence="5">
    <location>
        <position position="238"/>
    </location>
    <ligand>
        <name>Fe cation</name>
        <dbReference type="ChEBI" id="CHEBI:24875"/>
        <note>catalytic</note>
    </ligand>
</feature>
<dbReference type="Proteomes" id="UP000001593">
    <property type="component" value="Unassembled WGS sequence"/>
</dbReference>
<dbReference type="FunCoup" id="A7RVX8">
    <property type="interactions" value="42"/>
</dbReference>
<feature type="binding site" evidence="5">
    <location>
        <position position="308"/>
    </location>
    <ligand>
        <name>Fe cation</name>
        <dbReference type="ChEBI" id="CHEBI:24875"/>
        <note>catalytic</note>
    </ligand>
</feature>
<dbReference type="InterPro" id="IPR004294">
    <property type="entry name" value="Carotenoid_Oase"/>
</dbReference>
<dbReference type="OrthoDB" id="407010at2759"/>
<dbReference type="GO" id="GO:0046872">
    <property type="term" value="F:metal ion binding"/>
    <property type="evidence" value="ECO:0007669"/>
    <property type="project" value="UniProtKB-KW"/>
</dbReference>
<comment type="cofactor">
    <cofactor evidence="5">
        <name>Fe(2+)</name>
        <dbReference type="ChEBI" id="CHEBI:29033"/>
    </cofactor>
    <text evidence="5">Binds 1 Fe(2+) ion per subunit.</text>
</comment>
<dbReference type="STRING" id="45351.A7RVX8"/>
<feature type="binding site" evidence="5">
    <location>
        <position position="505"/>
    </location>
    <ligand>
        <name>Fe cation</name>
        <dbReference type="ChEBI" id="CHEBI:24875"/>
        <note>catalytic</note>
    </ligand>
</feature>
<dbReference type="GO" id="GO:0010436">
    <property type="term" value="F:carotenoid dioxygenase activity"/>
    <property type="evidence" value="ECO:0000318"/>
    <property type="project" value="GO_Central"/>
</dbReference>
<keyword evidence="3" id="KW-0560">Oxidoreductase</keyword>
<keyword evidence="2 5" id="KW-0479">Metal-binding</keyword>
<name>A7RVX8_NEMVE</name>
<dbReference type="eggNOG" id="KOG1285">
    <property type="taxonomic scope" value="Eukaryota"/>
</dbReference>
<dbReference type="Pfam" id="PF03055">
    <property type="entry name" value="RPE65"/>
    <property type="match status" value="1"/>
</dbReference>
<dbReference type="KEGG" id="nve:5516304"/>
<dbReference type="PANTHER" id="PTHR10543">
    <property type="entry name" value="BETA-CAROTENE DIOXYGENASE"/>
    <property type="match status" value="1"/>
</dbReference>
<comment type="similarity">
    <text evidence="1">Belongs to the carotenoid oxygenase family.</text>
</comment>
<organism evidence="6 7">
    <name type="scientific">Nematostella vectensis</name>
    <name type="common">Starlet sea anemone</name>
    <dbReference type="NCBI Taxonomy" id="45351"/>
    <lineage>
        <taxon>Eukaryota</taxon>
        <taxon>Metazoa</taxon>
        <taxon>Cnidaria</taxon>
        <taxon>Anthozoa</taxon>
        <taxon>Hexacorallia</taxon>
        <taxon>Actiniaria</taxon>
        <taxon>Edwardsiidae</taxon>
        <taxon>Nematostella</taxon>
    </lineage>
</organism>
<dbReference type="GO" id="GO:0003834">
    <property type="term" value="F:beta-carotene 15,15'-dioxygenase activity"/>
    <property type="evidence" value="ECO:0000318"/>
    <property type="project" value="GO_Central"/>
</dbReference>
<evidence type="ECO:0000256" key="3">
    <source>
        <dbReference type="ARBA" id="ARBA00023002"/>
    </source>
</evidence>
<dbReference type="InParanoid" id="A7RVX8"/>
<evidence type="ECO:0000256" key="4">
    <source>
        <dbReference type="ARBA" id="ARBA00023004"/>
    </source>
</evidence>
<dbReference type="PANTHER" id="PTHR10543:SF24">
    <property type="entry name" value="CAROTENOID ISOMEROOXYGENASE"/>
    <property type="match status" value="1"/>
</dbReference>
<reference evidence="6 7" key="1">
    <citation type="journal article" date="2007" name="Science">
        <title>Sea anemone genome reveals ancestral eumetazoan gene repertoire and genomic organization.</title>
        <authorList>
            <person name="Putnam N.H."/>
            <person name="Srivastava M."/>
            <person name="Hellsten U."/>
            <person name="Dirks B."/>
            <person name="Chapman J."/>
            <person name="Salamov A."/>
            <person name="Terry A."/>
            <person name="Shapiro H."/>
            <person name="Lindquist E."/>
            <person name="Kapitonov V.V."/>
            <person name="Jurka J."/>
            <person name="Genikhovich G."/>
            <person name="Grigoriev I.V."/>
            <person name="Lucas S.M."/>
            <person name="Steele R.E."/>
            <person name="Finnerty J.R."/>
            <person name="Technau U."/>
            <person name="Martindale M.Q."/>
            <person name="Rokhsar D.S."/>
        </authorList>
    </citation>
    <scope>NUCLEOTIDE SEQUENCE [LARGE SCALE GENOMIC DNA]</scope>
    <source>
        <strain evidence="7">CH2 X CH6</strain>
    </source>
</reference>
<dbReference type="HOGENOM" id="CLU_016472_1_2_1"/>
<sequence>MASSKYTGIVESCIELDRPIQAKVIGQIPPWLNGTLLRNGPGKFEFGDTSYNHWFDGQSLLHRFTIHNGEVEYFNRFLRSKAYVENTKANRITRSEFGTNALPDPCKNIFDRYFSYYFGGDDITDNGLVNVVEIKEKMYAVTETPFLTQIDPQSLDVQGRLDASKDMKDPHPLHSSIAHPHQESDGTFYNFGHTRGRFAKFNIYMVPPKSKENTTEDPFDGAKVLCSIDAKAGETYVHSFGMTENFFILLENPYFMSVPKVLTKNVFGWAFSKCLYWDPKCPTRIHVMCKKTGEEMATFTTDPVFVFHHINAFENKEEIVEIVVDVVGYKDTKLVDDLYLHELKRRLKSEDQNEGRVSLGEFRRYRLPIPNKKIPSTNPEVQHHVPKFEVLYSNLELPQINYERCNGRKYTYVFALTAANSSVMDTLVKINTVTKETKTWGNPGLVASEPVFVPKPDAEDEDEGVVLSAVIDVVNGNTFLLLLDGKTFEELGRAEVSVMMPMNIHGRFVPKS</sequence>
<proteinExistence type="inferred from homology"/>
<dbReference type="PhylomeDB" id="A7RVX8"/>
<gene>
    <name evidence="6" type="ORF">NEMVEDRAFT_v1g241065</name>
</gene>
<feature type="binding site" evidence="5">
    <location>
        <position position="179"/>
    </location>
    <ligand>
        <name>Fe cation</name>
        <dbReference type="ChEBI" id="CHEBI:24875"/>
        <note>catalytic</note>
    </ligand>
</feature>
<evidence type="ECO:0000313" key="6">
    <source>
        <dbReference type="EMBL" id="EDO44354.1"/>
    </source>
</evidence>
<evidence type="ECO:0000256" key="2">
    <source>
        <dbReference type="ARBA" id="ARBA00022723"/>
    </source>
</evidence>
<evidence type="ECO:0000256" key="5">
    <source>
        <dbReference type="PIRSR" id="PIRSR604294-1"/>
    </source>
</evidence>
<dbReference type="GO" id="GO:0016121">
    <property type="term" value="P:carotene catabolic process"/>
    <property type="evidence" value="ECO:0000318"/>
    <property type="project" value="GO_Central"/>
</dbReference>
<dbReference type="AlphaFoldDB" id="A7RVX8"/>
<evidence type="ECO:0000256" key="1">
    <source>
        <dbReference type="ARBA" id="ARBA00006787"/>
    </source>
</evidence>
<dbReference type="EMBL" id="DS469545">
    <property type="protein sequence ID" value="EDO44354.1"/>
    <property type="molecule type" value="Genomic_DNA"/>
</dbReference>
<evidence type="ECO:0000313" key="7">
    <source>
        <dbReference type="Proteomes" id="UP000001593"/>
    </source>
</evidence>
<dbReference type="OMA" id="WHIGDYN"/>